<comment type="function">
    <text evidence="10">Pyrophosphatase that catalyzes the hydrolysis of nucleoside triphosphates to their monophosphate derivatives, with a high preference for the non-canonical purine nucleotides XTP (xanthosine triphosphate), dITP (deoxyinosine triphosphate) and ITP. Seems to function as a house-cleaning enzyme that removes non-canonical purine nucleotides from the nucleotide pool, thus preventing their incorporation into DNA/RNA and avoiding chromosomal lesions.</text>
</comment>
<proteinExistence type="inferred from homology"/>
<dbReference type="KEGG" id="lsn:LSA_08920"/>
<reference evidence="12 13" key="1">
    <citation type="journal article" date="2011" name="Microb. Cell Fact.">
        <title>Genomic analysis reveals Lactobacillus sanfranciscensis as stable element in traditional sourdoughs.</title>
        <authorList>
            <person name="Vogel R.F."/>
            <person name="Pavlovic M."/>
            <person name="Ehrmann M.A."/>
            <person name="Wiezer A."/>
            <person name="Liesegang H."/>
            <person name="Offschanka S."/>
            <person name="Voget S."/>
            <person name="Angelov A."/>
            <person name="Bocker G."/>
            <person name="Liebl W."/>
        </authorList>
    </citation>
    <scope>NUCLEOTIDE SEQUENCE [LARGE SCALE GENOMIC DNA]</scope>
    <source>
        <strain evidence="12 13">TMW 1.1304</strain>
    </source>
</reference>
<keyword evidence="3 10" id="KW-0479">Metal-binding</keyword>
<dbReference type="Proteomes" id="UP000001285">
    <property type="component" value="Chromosome"/>
</dbReference>
<organism evidence="12 13">
    <name type="scientific">Fructilactobacillus sanfranciscensis (strain TMW 1.1304)</name>
    <name type="common">Lactobacillus sanfranciscensis</name>
    <dbReference type="NCBI Taxonomy" id="714313"/>
    <lineage>
        <taxon>Bacteria</taxon>
        <taxon>Bacillati</taxon>
        <taxon>Bacillota</taxon>
        <taxon>Bacilli</taxon>
        <taxon>Lactobacillales</taxon>
        <taxon>Lactobacillaceae</taxon>
        <taxon>Fructilactobacillus</taxon>
    </lineage>
</organism>
<keyword evidence="12" id="KW-0413">Isomerase</keyword>
<dbReference type="GO" id="GO:0000166">
    <property type="term" value="F:nucleotide binding"/>
    <property type="evidence" value="ECO:0007669"/>
    <property type="project" value="UniProtKB-KW"/>
</dbReference>
<keyword evidence="7 10" id="KW-0546">Nucleotide metabolism</keyword>
<keyword evidence="4 10" id="KW-0547">Nucleotide-binding</keyword>
<comment type="subunit">
    <text evidence="2 10">Homodimer.</text>
</comment>
<evidence type="ECO:0000256" key="2">
    <source>
        <dbReference type="ARBA" id="ARBA00011738"/>
    </source>
</evidence>
<evidence type="ECO:0000313" key="12">
    <source>
        <dbReference type="EMBL" id="AEN99293.1"/>
    </source>
</evidence>
<dbReference type="NCBIfam" id="TIGR00042">
    <property type="entry name" value="RdgB/HAM1 family non-canonical purine NTP pyrophosphatase"/>
    <property type="match status" value="1"/>
</dbReference>
<dbReference type="STRING" id="714313.LSA_08920"/>
<gene>
    <name evidence="12" type="ordered locus">LSA_08920</name>
</gene>
<dbReference type="eggNOG" id="COG0127">
    <property type="taxonomic scope" value="Bacteria"/>
</dbReference>
<feature type="binding site" evidence="10">
    <location>
        <begin position="185"/>
        <end position="186"/>
    </location>
    <ligand>
        <name>substrate</name>
    </ligand>
</feature>
<dbReference type="GO" id="GO:0036220">
    <property type="term" value="F:ITP diphosphatase activity"/>
    <property type="evidence" value="ECO:0007669"/>
    <property type="project" value="UniProtKB-UniRule"/>
</dbReference>
<evidence type="ECO:0000256" key="9">
    <source>
        <dbReference type="ARBA" id="ARBA00052017"/>
    </source>
</evidence>
<evidence type="ECO:0000256" key="3">
    <source>
        <dbReference type="ARBA" id="ARBA00022723"/>
    </source>
</evidence>
<keyword evidence="6 10" id="KW-0460">Magnesium</keyword>
<dbReference type="AlphaFoldDB" id="G2KVP9"/>
<keyword evidence="5 10" id="KW-0378">Hydrolase</keyword>
<dbReference type="Pfam" id="PF01725">
    <property type="entry name" value="Ham1p_like"/>
    <property type="match status" value="1"/>
</dbReference>
<dbReference type="GO" id="GO:0035870">
    <property type="term" value="F:dITP diphosphatase activity"/>
    <property type="evidence" value="ECO:0007669"/>
    <property type="project" value="UniProtKB-UniRule"/>
</dbReference>
<evidence type="ECO:0000256" key="5">
    <source>
        <dbReference type="ARBA" id="ARBA00022801"/>
    </source>
</evidence>
<evidence type="ECO:0000313" key="13">
    <source>
        <dbReference type="Proteomes" id="UP000001285"/>
    </source>
</evidence>
<dbReference type="SUPFAM" id="SSF52972">
    <property type="entry name" value="ITPase-like"/>
    <property type="match status" value="1"/>
</dbReference>
<dbReference type="PANTHER" id="PTHR11067">
    <property type="entry name" value="INOSINE TRIPHOSPHATE PYROPHOSPHATASE/HAM1 PROTEIN"/>
    <property type="match status" value="1"/>
</dbReference>
<keyword evidence="13" id="KW-1185">Reference proteome</keyword>
<dbReference type="GO" id="GO:0016853">
    <property type="term" value="F:isomerase activity"/>
    <property type="evidence" value="ECO:0007669"/>
    <property type="project" value="UniProtKB-KW"/>
</dbReference>
<feature type="binding site" evidence="10">
    <location>
        <begin position="15"/>
        <end position="20"/>
    </location>
    <ligand>
        <name>substrate</name>
    </ligand>
</feature>
<dbReference type="FunFam" id="3.90.950.10:FF:000001">
    <property type="entry name" value="dITP/XTP pyrophosphatase"/>
    <property type="match status" value="1"/>
</dbReference>
<feature type="binding site" evidence="10">
    <location>
        <position position="77"/>
    </location>
    <ligand>
        <name>Mg(2+)</name>
        <dbReference type="ChEBI" id="CHEBI:18420"/>
    </ligand>
</feature>
<dbReference type="InterPro" id="IPR020922">
    <property type="entry name" value="dITP/XTP_pyrophosphatase"/>
</dbReference>
<feature type="binding site" evidence="10">
    <location>
        <position position="78"/>
    </location>
    <ligand>
        <name>substrate</name>
    </ligand>
</feature>
<dbReference type="HOGENOM" id="CLU_082080_0_2_9"/>
<accession>G2KVP9</accession>
<comment type="catalytic activity">
    <reaction evidence="9 10">
        <text>XTP + H2O = XMP + diphosphate + H(+)</text>
        <dbReference type="Rhea" id="RHEA:28610"/>
        <dbReference type="ChEBI" id="CHEBI:15377"/>
        <dbReference type="ChEBI" id="CHEBI:15378"/>
        <dbReference type="ChEBI" id="CHEBI:33019"/>
        <dbReference type="ChEBI" id="CHEBI:57464"/>
        <dbReference type="ChEBI" id="CHEBI:61314"/>
        <dbReference type="EC" id="3.6.1.66"/>
    </reaction>
</comment>
<dbReference type="GO" id="GO:0036222">
    <property type="term" value="F:XTP diphosphatase activity"/>
    <property type="evidence" value="ECO:0007669"/>
    <property type="project" value="UniProtKB-UniRule"/>
</dbReference>
<evidence type="ECO:0000256" key="1">
    <source>
        <dbReference type="ARBA" id="ARBA00008023"/>
    </source>
</evidence>
<sequence length="201" mass="22485">MNLKTMKNKEIVIATGNQNKLREFKEMLEPMGYNVKSIKDFENIPDIVENGKTFEENATIKATTVSKALGLPVFADDSGLVVPSINNEPGIYSARYAGDHDDDANNAKLLKRLGHSDDRNAYFHTSLVGVKPSGEKIHVSGIVSGEILTEKRGENGFGYDPLFYVPSMHKTMAEMTDDEKNQISHRGRALQKLKDVINDWW</sequence>
<evidence type="ECO:0000256" key="8">
    <source>
        <dbReference type="ARBA" id="ARBA00051875"/>
    </source>
</evidence>
<feature type="active site" description="Proton acceptor" evidence="10">
    <location>
        <position position="77"/>
    </location>
</feature>
<name>G2KVP9_FRUST</name>
<comment type="caution">
    <text evidence="10">Lacks conserved residue(s) required for the propagation of feature annotation.</text>
</comment>
<dbReference type="GO" id="GO:0009117">
    <property type="term" value="P:nucleotide metabolic process"/>
    <property type="evidence" value="ECO:0007669"/>
    <property type="project" value="UniProtKB-KW"/>
</dbReference>
<dbReference type="EC" id="3.6.1.66" evidence="10"/>
<dbReference type="InterPro" id="IPR029001">
    <property type="entry name" value="ITPase-like_fam"/>
</dbReference>
<dbReference type="GO" id="GO:0017111">
    <property type="term" value="F:ribonucleoside triphosphate phosphatase activity"/>
    <property type="evidence" value="ECO:0007669"/>
    <property type="project" value="InterPro"/>
</dbReference>
<evidence type="ECO:0000256" key="4">
    <source>
        <dbReference type="ARBA" id="ARBA00022741"/>
    </source>
</evidence>
<comment type="catalytic activity">
    <reaction evidence="8 10">
        <text>dITP + H2O = dIMP + diphosphate + H(+)</text>
        <dbReference type="Rhea" id="RHEA:28342"/>
        <dbReference type="ChEBI" id="CHEBI:15377"/>
        <dbReference type="ChEBI" id="CHEBI:15378"/>
        <dbReference type="ChEBI" id="CHEBI:33019"/>
        <dbReference type="ChEBI" id="CHEBI:61194"/>
        <dbReference type="ChEBI" id="CHEBI:61382"/>
        <dbReference type="EC" id="3.6.1.66"/>
    </reaction>
</comment>
<evidence type="ECO:0000256" key="10">
    <source>
        <dbReference type="HAMAP-Rule" id="MF_01405"/>
    </source>
</evidence>
<feature type="binding site" evidence="10">
    <location>
        <position position="180"/>
    </location>
    <ligand>
        <name>substrate</name>
    </ligand>
</feature>
<evidence type="ECO:0000256" key="7">
    <source>
        <dbReference type="ARBA" id="ARBA00023080"/>
    </source>
</evidence>
<evidence type="ECO:0000256" key="11">
    <source>
        <dbReference type="RuleBase" id="RU003781"/>
    </source>
</evidence>
<comment type="similarity">
    <text evidence="1 10 11">Belongs to the HAM1 NTPase family.</text>
</comment>
<dbReference type="EMBL" id="CP002461">
    <property type="protein sequence ID" value="AEN99293.1"/>
    <property type="molecule type" value="Genomic_DNA"/>
</dbReference>
<feature type="binding site" evidence="10">
    <location>
        <begin position="157"/>
        <end position="160"/>
    </location>
    <ligand>
        <name>substrate</name>
    </ligand>
</feature>
<comment type="catalytic activity">
    <reaction evidence="10">
        <text>ITP + H2O = IMP + diphosphate + H(+)</text>
        <dbReference type="Rhea" id="RHEA:29399"/>
        <dbReference type="ChEBI" id="CHEBI:15377"/>
        <dbReference type="ChEBI" id="CHEBI:15378"/>
        <dbReference type="ChEBI" id="CHEBI:33019"/>
        <dbReference type="ChEBI" id="CHEBI:58053"/>
        <dbReference type="ChEBI" id="CHEBI:61402"/>
        <dbReference type="EC" id="3.6.1.66"/>
    </reaction>
</comment>
<dbReference type="InterPro" id="IPR002637">
    <property type="entry name" value="RdgB/HAM1"/>
</dbReference>
<dbReference type="PANTHER" id="PTHR11067:SF9">
    <property type="entry name" value="INOSINE TRIPHOSPHATE PYROPHOSPHATASE"/>
    <property type="match status" value="1"/>
</dbReference>
<dbReference type="CDD" id="cd00515">
    <property type="entry name" value="HAM1"/>
    <property type="match status" value="1"/>
</dbReference>
<dbReference type="Gene3D" id="3.90.950.10">
    <property type="match status" value="1"/>
</dbReference>
<dbReference type="GO" id="GO:0005829">
    <property type="term" value="C:cytosol"/>
    <property type="evidence" value="ECO:0007669"/>
    <property type="project" value="TreeGrafter"/>
</dbReference>
<comment type="cofactor">
    <cofactor evidence="10">
        <name>Mg(2+)</name>
        <dbReference type="ChEBI" id="CHEBI:18420"/>
    </cofactor>
    <text evidence="10">Binds 1 Mg(2+) ion per subunit.</text>
</comment>
<dbReference type="NCBIfam" id="NF011397">
    <property type="entry name" value="PRK14822.1"/>
    <property type="match status" value="1"/>
</dbReference>
<dbReference type="GO" id="GO:0009146">
    <property type="term" value="P:purine nucleoside triphosphate catabolic process"/>
    <property type="evidence" value="ECO:0007669"/>
    <property type="project" value="UniProtKB-UniRule"/>
</dbReference>
<evidence type="ECO:0000256" key="6">
    <source>
        <dbReference type="ARBA" id="ARBA00022842"/>
    </source>
</evidence>
<protein>
    <recommendedName>
        <fullName evidence="10">dITP/XTP pyrophosphatase</fullName>
        <ecNumber evidence="10">3.6.1.66</ecNumber>
    </recommendedName>
    <alternativeName>
        <fullName evidence="10">Non-canonical purine NTP pyrophosphatase</fullName>
    </alternativeName>
    <alternativeName>
        <fullName evidence="10">Non-standard purine NTP pyrophosphatase</fullName>
    </alternativeName>
    <alternativeName>
        <fullName evidence="10">Nucleoside-triphosphate diphosphatase</fullName>
    </alternativeName>
    <alternativeName>
        <fullName evidence="10">Nucleoside-triphosphate pyrophosphatase</fullName>
        <shortName evidence="10">NTPase</shortName>
    </alternativeName>
</protein>
<dbReference type="HAMAP" id="MF_01405">
    <property type="entry name" value="Non_canon_purine_NTPase"/>
    <property type="match status" value="1"/>
</dbReference>
<dbReference type="GO" id="GO:0046872">
    <property type="term" value="F:metal ion binding"/>
    <property type="evidence" value="ECO:0007669"/>
    <property type="project" value="UniProtKB-KW"/>
</dbReference>